<sequence length="72" mass="7547">MPEHENAATVARDDVPRVPPLPDLTGLGLRALRETTDRDVAVAVEHALARPAELAETWYSGGSEAGATGAAR</sequence>
<reference evidence="2" key="1">
    <citation type="submission" date="2021-03" db="EMBL/GenBank/DDBJ databases">
        <title>Streptomyces strains.</title>
        <authorList>
            <person name="Lund M.B."/>
            <person name="Toerring T."/>
        </authorList>
    </citation>
    <scope>NUCLEOTIDE SEQUENCE</scope>
    <source>
        <strain evidence="2">JCM 4242</strain>
    </source>
</reference>
<comment type="caution">
    <text evidence="2">The sequence shown here is derived from an EMBL/GenBank/DDBJ whole genome shotgun (WGS) entry which is preliminary data.</text>
</comment>
<feature type="region of interest" description="Disordered" evidence="1">
    <location>
        <begin position="1"/>
        <end position="25"/>
    </location>
</feature>
<dbReference type="AlphaFoldDB" id="A0A939FS49"/>
<organism evidence="2 3">
    <name type="scientific">Streptomyces triculaminicus</name>
    <dbReference type="NCBI Taxonomy" id="2816232"/>
    <lineage>
        <taxon>Bacteria</taxon>
        <taxon>Bacillati</taxon>
        <taxon>Actinomycetota</taxon>
        <taxon>Actinomycetes</taxon>
        <taxon>Kitasatosporales</taxon>
        <taxon>Streptomycetaceae</taxon>
        <taxon>Streptomyces</taxon>
    </lineage>
</organism>
<evidence type="ECO:0000313" key="3">
    <source>
        <dbReference type="Proteomes" id="UP000664781"/>
    </source>
</evidence>
<keyword evidence="3" id="KW-1185">Reference proteome</keyword>
<feature type="compositionally biased region" description="Basic and acidic residues" evidence="1">
    <location>
        <begin position="1"/>
        <end position="16"/>
    </location>
</feature>
<dbReference type="Proteomes" id="UP000664781">
    <property type="component" value="Unassembled WGS sequence"/>
</dbReference>
<protein>
    <recommendedName>
        <fullName evidence="4">FXSXX-COOH protein</fullName>
    </recommendedName>
</protein>
<proteinExistence type="predicted"/>
<evidence type="ECO:0008006" key="4">
    <source>
        <dbReference type="Google" id="ProtNLM"/>
    </source>
</evidence>
<accession>A0A939FS49</accession>
<evidence type="ECO:0000313" key="2">
    <source>
        <dbReference type="EMBL" id="MBO0655030.1"/>
    </source>
</evidence>
<name>A0A939FS49_9ACTN</name>
<dbReference type="RefSeq" id="WP_143587933.1">
    <property type="nucleotide sequence ID" value="NZ_JAFMOF010000003.1"/>
</dbReference>
<dbReference type="EMBL" id="JAFMOF010000003">
    <property type="protein sequence ID" value="MBO0655030.1"/>
    <property type="molecule type" value="Genomic_DNA"/>
</dbReference>
<evidence type="ECO:0000256" key="1">
    <source>
        <dbReference type="SAM" id="MobiDB-lite"/>
    </source>
</evidence>
<gene>
    <name evidence="2" type="ORF">J1792_20280</name>
</gene>